<accession>A0A0A8ZYF7</accession>
<evidence type="ECO:0000313" key="1">
    <source>
        <dbReference type="EMBL" id="JAD43866.1"/>
    </source>
</evidence>
<dbReference type="AlphaFoldDB" id="A0A0A8ZYF7"/>
<proteinExistence type="predicted"/>
<name>A0A0A8ZYF7_ARUDO</name>
<sequence length="132" mass="15016">MQYRRPSGPNWAICPCYQFTFLPSLISRRNIAYMQPNLSACSVITMTSGPCHQSSLDFSFICNIVSVRGKLKRFYHTRSTCLRTTSDAIGGYIYPSFLLPSCTLALQQVEVATASLVVLIKYCKRIYHTWSR</sequence>
<reference evidence="1" key="1">
    <citation type="submission" date="2014-09" db="EMBL/GenBank/DDBJ databases">
        <authorList>
            <person name="Magalhaes I.L.F."/>
            <person name="Oliveira U."/>
            <person name="Santos F.R."/>
            <person name="Vidigal T.H.D.A."/>
            <person name="Brescovit A.D."/>
            <person name="Santos A.J."/>
        </authorList>
    </citation>
    <scope>NUCLEOTIDE SEQUENCE</scope>
    <source>
        <tissue evidence="1">Shoot tissue taken approximately 20 cm above the soil surface</tissue>
    </source>
</reference>
<organism evidence="1">
    <name type="scientific">Arundo donax</name>
    <name type="common">Giant reed</name>
    <name type="synonym">Donax arundinaceus</name>
    <dbReference type="NCBI Taxonomy" id="35708"/>
    <lineage>
        <taxon>Eukaryota</taxon>
        <taxon>Viridiplantae</taxon>
        <taxon>Streptophyta</taxon>
        <taxon>Embryophyta</taxon>
        <taxon>Tracheophyta</taxon>
        <taxon>Spermatophyta</taxon>
        <taxon>Magnoliopsida</taxon>
        <taxon>Liliopsida</taxon>
        <taxon>Poales</taxon>
        <taxon>Poaceae</taxon>
        <taxon>PACMAD clade</taxon>
        <taxon>Arundinoideae</taxon>
        <taxon>Arundineae</taxon>
        <taxon>Arundo</taxon>
    </lineage>
</organism>
<protein>
    <submittedName>
        <fullName evidence="1">Uncharacterized protein</fullName>
    </submittedName>
</protein>
<reference evidence="1" key="2">
    <citation type="journal article" date="2015" name="Data Brief">
        <title>Shoot transcriptome of the giant reed, Arundo donax.</title>
        <authorList>
            <person name="Barrero R.A."/>
            <person name="Guerrero F.D."/>
            <person name="Moolhuijzen P."/>
            <person name="Goolsby J.A."/>
            <person name="Tidwell J."/>
            <person name="Bellgard S.E."/>
            <person name="Bellgard M.I."/>
        </authorList>
    </citation>
    <scope>NUCLEOTIDE SEQUENCE</scope>
    <source>
        <tissue evidence="1">Shoot tissue taken approximately 20 cm above the soil surface</tissue>
    </source>
</reference>
<dbReference type="EMBL" id="GBRH01254029">
    <property type="protein sequence ID" value="JAD43866.1"/>
    <property type="molecule type" value="Transcribed_RNA"/>
</dbReference>